<accession>A0ABW5R7G4</accession>
<comment type="subcellular location">
    <subcellularLocation>
        <location evidence="7">Cytoplasm</location>
    </subcellularLocation>
</comment>
<evidence type="ECO:0000256" key="5">
    <source>
        <dbReference type="ARBA" id="ARBA00023141"/>
    </source>
</evidence>
<dbReference type="Pfam" id="PF00275">
    <property type="entry name" value="EPSP_synthase"/>
    <property type="match status" value="1"/>
</dbReference>
<dbReference type="RefSeq" id="WP_379928373.1">
    <property type="nucleotide sequence ID" value="NZ_JBHUMM010000007.1"/>
</dbReference>
<gene>
    <name evidence="7 9" type="primary">aroA</name>
    <name evidence="9" type="ORF">ACFSUC_04925</name>
</gene>
<organism evidence="9 10">
    <name type="scientific">Marinicrinis sediminis</name>
    <dbReference type="NCBI Taxonomy" id="1652465"/>
    <lineage>
        <taxon>Bacteria</taxon>
        <taxon>Bacillati</taxon>
        <taxon>Bacillota</taxon>
        <taxon>Bacilli</taxon>
        <taxon>Bacillales</taxon>
        <taxon>Paenibacillaceae</taxon>
    </lineage>
</organism>
<feature type="binding site" evidence="7">
    <location>
        <position position="41"/>
    </location>
    <ligand>
        <name>3-phosphoshikimate</name>
        <dbReference type="ChEBI" id="CHEBI:145989"/>
    </ligand>
</feature>
<proteinExistence type="inferred from homology"/>
<keyword evidence="3 7" id="KW-0028">Amino-acid biosynthesis</keyword>
<evidence type="ECO:0000256" key="6">
    <source>
        <dbReference type="ARBA" id="ARBA00044633"/>
    </source>
</evidence>
<feature type="binding site" evidence="7">
    <location>
        <position position="46"/>
    </location>
    <ligand>
        <name>3-phosphoshikimate</name>
        <dbReference type="ChEBI" id="CHEBI:145989"/>
    </ligand>
</feature>
<comment type="similarity">
    <text evidence="2 7">Belongs to the EPSP synthase family.</text>
</comment>
<comment type="caution">
    <text evidence="7">Lacks conserved residue(s) required for the propagation of feature annotation.</text>
</comment>
<dbReference type="InterPro" id="IPR013792">
    <property type="entry name" value="RNA3'P_cycl/enolpyr_Trfase_a/b"/>
</dbReference>
<evidence type="ECO:0000256" key="2">
    <source>
        <dbReference type="ARBA" id="ARBA00009948"/>
    </source>
</evidence>
<dbReference type="InterPro" id="IPR036968">
    <property type="entry name" value="Enolpyruvate_Tfrase_sf"/>
</dbReference>
<evidence type="ECO:0000256" key="1">
    <source>
        <dbReference type="ARBA" id="ARBA00004811"/>
    </source>
</evidence>
<comment type="pathway">
    <text evidence="1 7">Metabolic intermediate biosynthesis; chorismate biosynthesis; chorismate from D-erythrose 4-phosphate and phosphoenolpyruvate: step 6/7.</text>
</comment>
<feature type="binding site" evidence="7">
    <location>
        <position position="413"/>
    </location>
    <ligand>
        <name>phosphoenolpyruvate</name>
        <dbReference type="ChEBI" id="CHEBI:58702"/>
    </ligand>
</feature>
<dbReference type="CDD" id="cd01556">
    <property type="entry name" value="EPSP_synthase"/>
    <property type="match status" value="1"/>
</dbReference>
<evidence type="ECO:0000313" key="9">
    <source>
        <dbReference type="EMBL" id="MFD2670951.1"/>
    </source>
</evidence>
<evidence type="ECO:0000313" key="10">
    <source>
        <dbReference type="Proteomes" id="UP001597497"/>
    </source>
</evidence>
<keyword evidence="4 7" id="KW-0808">Transferase</keyword>
<feature type="binding site" evidence="7">
    <location>
        <position position="42"/>
    </location>
    <ligand>
        <name>3-phosphoshikimate</name>
        <dbReference type="ChEBI" id="CHEBI:145989"/>
    </ligand>
</feature>
<dbReference type="PANTHER" id="PTHR21090:SF5">
    <property type="entry name" value="PENTAFUNCTIONAL AROM POLYPEPTIDE"/>
    <property type="match status" value="1"/>
</dbReference>
<comment type="function">
    <text evidence="7">Catalyzes the transfer of the enolpyruvyl moiety of phosphoenolpyruvate (PEP) to the 5-hydroxyl of shikimate-3-phosphate (S3P) to produce enolpyruvyl shikimate-3-phosphate and inorganic phosphate.</text>
</comment>
<evidence type="ECO:0000256" key="4">
    <source>
        <dbReference type="ARBA" id="ARBA00022679"/>
    </source>
</evidence>
<feature type="binding site" evidence="7">
    <location>
        <position position="340"/>
    </location>
    <ligand>
        <name>3-phosphoshikimate</name>
        <dbReference type="ChEBI" id="CHEBI:145989"/>
    </ligand>
</feature>
<comment type="subunit">
    <text evidence="7">Monomer.</text>
</comment>
<dbReference type="InterPro" id="IPR001986">
    <property type="entry name" value="Enolpyruvate_Tfrase_dom"/>
</dbReference>
<reference evidence="10" key="1">
    <citation type="journal article" date="2019" name="Int. J. Syst. Evol. Microbiol.">
        <title>The Global Catalogue of Microorganisms (GCM) 10K type strain sequencing project: providing services to taxonomists for standard genome sequencing and annotation.</title>
        <authorList>
            <consortium name="The Broad Institute Genomics Platform"/>
            <consortium name="The Broad Institute Genome Sequencing Center for Infectious Disease"/>
            <person name="Wu L."/>
            <person name="Ma J."/>
        </authorList>
    </citation>
    <scope>NUCLEOTIDE SEQUENCE [LARGE SCALE GENOMIC DNA]</scope>
    <source>
        <strain evidence="10">KCTC 33676</strain>
    </source>
</reference>
<protein>
    <recommendedName>
        <fullName evidence="7">3-phosphoshikimate 1-carboxyvinyltransferase</fullName>
        <ecNumber evidence="7">2.5.1.19</ecNumber>
    </recommendedName>
    <alternativeName>
        <fullName evidence="7">5-enolpyruvylshikimate-3-phosphate synthase</fullName>
        <shortName evidence="7">EPSP synthase</shortName>
        <shortName evidence="7">EPSPS</shortName>
    </alternativeName>
</protein>
<feature type="active site" description="Proton acceptor" evidence="7">
    <location>
        <position position="340"/>
    </location>
</feature>
<keyword evidence="7" id="KW-0963">Cytoplasm</keyword>
<evidence type="ECO:0000256" key="3">
    <source>
        <dbReference type="ARBA" id="ARBA00022605"/>
    </source>
</evidence>
<dbReference type="PANTHER" id="PTHR21090">
    <property type="entry name" value="AROM/DEHYDROQUINATE SYNTHASE"/>
    <property type="match status" value="1"/>
</dbReference>
<comment type="catalytic activity">
    <reaction evidence="6">
        <text>3-phosphoshikimate + phosphoenolpyruvate = 5-O-(1-carboxyvinyl)-3-phosphoshikimate + phosphate</text>
        <dbReference type="Rhea" id="RHEA:21256"/>
        <dbReference type="ChEBI" id="CHEBI:43474"/>
        <dbReference type="ChEBI" id="CHEBI:57701"/>
        <dbReference type="ChEBI" id="CHEBI:58702"/>
        <dbReference type="ChEBI" id="CHEBI:145989"/>
        <dbReference type="EC" id="2.5.1.19"/>
    </reaction>
    <physiologicalReaction direction="left-to-right" evidence="6">
        <dbReference type="Rhea" id="RHEA:21257"/>
    </physiologicalReaction>
</comment>
<keyword evidence="5 7" id="KW-0057">Aromatic amino acid biosynthesis</keyword>
<evidence type="ECO:0000256" key="7">
    <source>
        <dbReference type="HAMAP-Rule" id="MF_00210"/>
    </source>
</evidence>
<dbReference type="EMBL" id="JBHUMM010000007">
    <property type="protein sequence ID" value="MFD2670951.1"/>
    <property type="molecule type" value="Genomic_DNA"/>
</dbReference>
<keyword evidence="10" id="KW-1185">Reference proteome</keyword>
<feature type="binding site" evidence="7">
    <location>
        <position position="367"/>
    </location>
    <ligand>
        <name>3-phosphoshikimate</name>
        <dbReference type="ChEBI" id="CHEBI:145989"/>
    </ligand>
</feature>
<dbReference type="PROSITE" id="PS00104">
    <property type="entry name" value="EPSP_SYNTHASE_1"/>
    <property type="match status" value="1"/>
</dbReference>
<dbReference type="SUPFAM" id="SSF55205">
    <property type="entry name" value="EPT/RTPC-like"/>
    <property type="match status" value="1"/>
</dbReference>
<evidence type="ECO:0000259" key="8">
    <source>
        <dbReference type="Pfam" id="PF00275"/>
    </source>
</evidence>
<feature type="binding site" evidence="7">
    <location>
        <position position="41"/>
    </location>
    <ligand>
        <name>phosphoenolpyruvate</name>
        <dbReference type="ChEBI" id="CHEBI:58702"/>
    </ligand>
</feature>
<dbReference type="EC" id="2.5.1.19" evidence="7"/>
<dbReference type="PIRSF" id="PIRSF000505">
    <property type="entry name" value="EPSPS"/>
    <property type="match status" value="1"/>
</dbReference>
<dbReference type="NCBIfam" id="TIGR01356">
    <property type="entry name" value="aroA"/>
    <property type="match status" value="1"/>
</dbReference>
<dbReference type="Proteomes" id="UP001597497">
    <property type="component" value="Unassembled WGS sequence"/>
</dbReference>
<sequence>MESVIRHNTASVSSLPEQFDLAIRRKPLMSQTVFEQISTDKSISQRAIVWSALTEGTSRICGVLQSDDIFHCIEALKQLGVHIEWDQADVIVKGVGLTGLKQPRSDLYIGNSATATRLIMSLIAGSSLDVVIRGNALLSRRPMDWVVEPLRQMGAAITYLGEEGFLPVRVQGAFPLKPIHWNATVASAQQKSAVLTAALFANGVTAFRQQCQSRNHTELMLQDMGAHVKMVSEQVTELQGCMPLKAQDRHVPGDISSAAFLMAAYLLRGEEMPPLVLKKVGVNPTRTGFVQVLQAMGADISYSEETLWGSEPVADLHIQPARHLQPVRIEGMAFVQSLIDEIPLLAAISTVIHGDTTIIDCMELKDKDTNRIDTTADVLRRFGAELRTCSKGMIIIGGKSLQACHTHSHGDHRIAMTAAILASSLPEASVIEDAACLKVSYPTFLEDLAHFADIRIIPK</sequence>
<dbReference type="GO" id="GO:0003866">
    <property type="term" value="F:3-phosphoshikimate 1-carboxyvinyltransferase activity"/>
    <property type="evidence" value="ECO:0007669"/>
    <property type="project" value="UniProtKB-EC"/>
</dbReference>
<dbReference type="InterPro" id="IPR006264">
    <property type="entry name" value="EPSP_synthase"/>
</dbReference>
<comment type="caution">
    <text evidence="9">The sequence shown here is derived from an EMBL/GenBank/DDBJ whole genome shotgun (WGS) entry which is preliminary data.</text>
</comment>
<dbReference type="HAMAP" id="MF_00210">
    <property type="entry name" value="EPSP_synth"/>
    <property type="match status" value="1"/>
</dbReference>
<feature type="binding site" evidence="7">
    <location>
        <position position="371"/>
    </location>
    <ligand>
        <name>phosphoenolpyruvate</name>
        <dbReference type="ChEBI" id="CHEBI:58702"/>
    </ligand>
</feature>
<dbReference type="Gene3D" id="3.65.10.10">
    <property type="entry name" value="Enolpyruvate transferase domain"/>
    <property type="match status" value="2"/>
</dbReference>
<feature type="binding site" evidence="7">
    <location>
        <position position="187"/>
    </location>
    <ligand>
        <name>3-phosphoshikimate</name>
        <dbReference type="ChEBI" id="CHEBI:145989"/>
    </ligand>
</feature>
<feature type="binding site" evidence="7">
    <location>
        <position position="141"/>
    </location>
    <ligand>
        <name>phosphoenolpyruvate</name>
        <dbReference type="ChEBI" id="CHEBI:58702"/>
    </ligand>
</feature>
<feature type="binding site" evidence="7">
    <location>
        <position position="189"/>
    </location>
    <ligand>
        <name>3-phosphoshikimate</name>
        <dbReference type="ChEBI" id="CHEBI:145989"/>
    </ligand>
</feature>
<feature type="binding site" evidence="7">
    <location>
        <position position="189"/>
    </location>
    <ligand>
        <name>phosphoenolpyruvate</name>
        <dbReference type="ChEBI" id="CHEBI:58702"/>
    </ligand>
</feature>
<dbReference type="InterPro" id="IPR023193">
    <property type="entry name" value="EPSP_synthase_CS"/>
</dbReference>
<name>A0ABW5R7G4_9BACL</name>
<feature type="domain" description="Enolpyruvate transferase" evidence="8">
    <location>
        <begin position="36"/>
        <end position="448"/>
    </location>
</feature>